<dbReference type="OrthoDB" id="975117at2"/>
<accession>A0A2U1JG64</accession>
<sequence length="394" mass="41977">MKTKLHYLIIALLFGFGMSAQTISITGTGTGGWNQPGGVLLTSTDGENYTASNFEIVGDGEMKFSEGDWGTTGGNVAQPGFPSGTVIVNGGMNIKGTLGFWSVTYNIITKNYSFTPGVNPNAVIKINGGGLAADAQMQTNNGIAYSKKSTTFAGGDAKFIQEGTANEWGGAFPDGPVVSGASIPVPAGTFNVYFFKTDPVEYLFEPTVVSMIGNFVGSGWGADIDFETTDNVIFTKTAYVFTPNAPDLVVHMKIRDNHDWTYQFGVPVKDVSATSGTLINVNAQDMTLPAGTYNVTFNRSTYEYSFVDALATKGFASSNFKVYPNPTTNNWNFASNNNTQINSIRIVDVLGKVVLTKNATSNSVSIDASNLSNGVYFAKVTTDVATETVKLVKN</sequence>
<proteinExistence type="predicted"/>
<feature type="signal peptide" evidence="2">
    <location>
        <begin position="1"/>
        <end position="20"/>
    </location>
</feature>
<dbReference type="Proteomes" id="UP000245449">
    <property type="component" value="Unassembled WGS sequence"/>
</dbReference>
<dbReference type="AlphaFoldDB" id="A0A2U1JG64"/>
<comment type="caution">
    <text evidence="4">The sequence shown here is derived from an EMBL/GenBank/DDBJ whole genome shotgun (WGS) entry which is preliminary data.</text>
</comment>
<name>A0A2U1JG64_9FLAO</name>
<dbReference type="RefSeq" id="WP_116725870.1">
    <property type="nucleotide sequence ID" value="NZ_QCZI01000023.1"/>
</dbReference>
<feature type="chain" id="PRO_5015607807" description="Secretion system C-terminal sorting domain-containing protein" evidence="2">
    <location>
        <begin position="21"/>
        <end position="394"/>
    </location>
</feature>
<evidence type="ECO:0000256" key="2">
    <source>
        <dbReference type="SAM" id="SignalP"/>
    </source>
</evidence>
<dbReference type="Pfam" id="PF18962">
    <property type="entry name" value="Por_Secre_tail"/>
    <property type="match status" value="1"/>
</dbReference>
<feature type="domain" description="Secretion system C-terminal sorting" evidence="3">
    <location>
        <begin position="322"/>
        <end position="392"/>
    </location>
</feature>
<evidence type="ECO:0000313" key="5">
    <source>
        <dbReference type="Proteomes" id="UP000245449"/>
    </source>
</evidence>
<evidence type="ECO:0000259" key="3">
    <source>
        <dbReference type="Pfam" id="PF18962"/>
    </source>
</evidence>
<organism evidence="4 5">
    <name type="scientific">Flavobacterium psychrotolerans</name>
    <dbReference type="NCBI Taxonomy" id="2169410"/>
    <lineage>
        <taxon>Bacteria</taxon>
        <taxon>Pseudomonadati</taxon>
        <taxon>Bacteroidota</taxon>
        <taxon>Flavobacteriia</taxon>
        <taxon>Flavobacteriales</taxon>
        <taxon>Flavobacteriaceae</taxon>
        <taxon>Flavobacterium</taxon>
    </lineage>
</organism>
<evidence type="ECO:0000256" key="1">
    <source>
        <dbReference type="ARBA" id="ARBA00022729"/>
    </source>
</evidence>
<reference evidence="4 5" key="1">
    <citation type="submission" date="2018-04" db="EMBL/GenBank/DDBJ databases">
        <title>Flavobacterium sp. nov., isolated from glacier ice.</title>
        <authorList>
            <person name="Liu Q."/>
            <person name="Xin Y.-H."/>
        </authorList>
    </citation>
    <scope>NUCLEOTIDE SEQUENCE [LARGE SCALE GENOMIC DNA]</scope>
    <source>
        <strain evidence="4 5">RB1R5</strain>
    </source>
</reference>
<keyword evidence="5" id="KW-1185">Reference proteome</keyword>
<dbReference type="NCBIfam" id="TIGR04183">
    <property type="entry name" value="Por_Secre_tail"/>
    <property type="match status" value="1"/>
</dbReference>
<evidence type="ECO:0000313" key="4">
    <source>
        <dbReference type="EMBL" id="PWA03974.1"/>
    </source>
</evidence>
<protein>
    <recommendedName>
        <fullName evidence="3">Secretion system C-terminal sorting domain-containing protein</fullName>
    </recommendedName>
</protein>
<dbReference type="EMBL" id="QCZI01000023">
    <property type="protein sequence ID" value="PWA03974.1"/>
    <property type="molecule type" value="Genomic_DNA"/>
</dbReference>
<gene>
    <name evidence="4" type="ORF">DB895_13355</name>
</gene>
<dbReference type="InterPro" id="IPR026444">
    <property type="entry name" value="Secre_tail"/>
</dbReference>
<keyword evidence="1 2" id="KW-0732">Signal</keyword>
<dbReference type="Gene3D" id="2.60.40.3620">
    <property type="match status" value="1"/>
</dbReference>